<keyword evidence="2" id="KW-1185">Reference proteome</keyword>
<dbReference type="Proteomes" id="UP001597368">
    <property type="component" value="Unassembled WGS sequence"/>
</dbReference>
<evidence type="ECO:0000313" key="1">
    <source>
        <dbReference type="EMBL" id="MFD1939693.1"/>
    </source>
</evidence>
<comment type="caution">
    <text evidence="1">The sequence shown here is derived from an EMBL/GenBank/DDBJ whole genome shotgun (WGS) entry which is preliminary data.</text>
</comment>
<dbReference type="EMBL" id="JBHUFV010000094">
    <property type="protein sequence ID" value="MFD1939693.1"/>
    <property type="molecule type" value="Genomic_DNA"/>
</dbReference>
<reference evidence="2" key="1">
    <citation type="journal article" date="2019" name="Int. J. Syst. Evol. Microbiol.">
        <title>The Global Catalogue of Microorganisms (GCM) 10K type strain sequencing project: providing services to taxonomists for standard genome sequencing and annotation.</title>
        <authorList>
            <consortium name="The Broad Institute Genomics Platform"/>
            <consortium name="The Broad Institute Genome Sequencing Center for Infectious Disease"/>
            <person name="Wu L."/>
            <person name="Ma J."/>
        </authorList>
    </citation>
    <scope>NUCLEOTIDE SEQUENCE [LARGE SCALE GENOMIC DNA]</scope>
    <source>
        <strain evidence="2">ICMP 6774ER</strain>
    </source>
</reference>
<protein>
    <submittedName>
        <fullName evidence="1">Uncharacterized protein</fullName>
    </submittedName>
</protein>
<evidence type="ECO:0000313" key="2">
    <source>
        <dbReference type="Proteomes" id="UP001597368"/>
    </source>
</evidence>
<name>A0ABW4TCD9_9ACTN</name>
<organism evidence="1 2">
    <name type="scientific">Nonomuraea mangrovi</name>
    <dbReference type="NCBI Taxonomy" id="2316207"/>
    <lineage>
        <taxon>Bacteria</taxon>
        <taxon>Bacillati</taxon>
        <taxon>Actinomycetota</taxon>
        <taxon>Actinomycetes</taxon>
        <taxon>Streptosporangiales</taxon>
        <taxon>Streptosporangiaceae</taxon>
        <taxon>Nonomuraea</taxon>
    </lineage>
</organism>
<sequence length="48" mass="5443">MTYHEVEQALAQVERDEKDIAANLLNVDRHMGYRLLDGGELTGLTAER</sequence>
<proteinExistence type="predicted"/>
<dbReference type="RefSeq" id="WP_379582198.1">
    <property type="nucleotide sequence ID" value="NZ_JBHUFV010000094.1"/>
</dbReference>
<gene>
    <name evidence="1" type="ORF">ACFSKW_50380</name>
</gene>
<accession>A0ABW4TCD9</accession>